<evidence type="ECO:0000256" key="2">
    <source>
        <dbReference type="ARBA" id="ARBA00022490"/>
    </source>
</evidence>
<protein>
    <recommendedName>
        <fullName evidence="5">Protein-lysine N-methyltransferase EFM5</fullName>
        <ecNumber evidence="5">2.1.1.-</ecNumber>
    </recommendedName>
    <alternativeName>
        <fullName evidence="5">Elongation factor methyltransferase 5</fullName>
    </alternativeName>
</protein>
<keyword evidence="7" id="KW-1185">Reference proteome</keyword>
<dbReference type="PANTHER" id="PTHR13200">
    <property type="entry name" value="EEF1A LYSINE METHYLTRANSFERASE 1"/>
    <property type="match status" value="1"/>
</dbReference>
<keyword evidence="2 5" id="KW-0963">Cytoplasm</keyword>
<evidence type="ECO:0000313" key="6">
    <source>
        <dbReference type="EMBL" id="SCW00994.1"/>
    </source>
</evidence>
<dbReference type="STRING" id="4955.A0A1G4MBB2"/>
<evidence type="ECO:0000256" key="1">
    <source>
        <dbReference type="ARBA" id="ARBA00004496"/>
    </source>
</evidence>
<dbReference type="OMA" id="CNFRPEH"/>
<dbReference type="GO" id="GO:0032259">
    <property type="term" value="P:methylation"/>
    <property type="evidence" value="ECO:0007669"/>
    <property type="project" value="UniProtKB-KW"/>
</dbReference>
<name>A0A1G4MBB2_LACFM</name>
<gene>
    <name evidence="5" type="primary">EFM5</name>
    <name evidence="6" type="ORF">LAFE_0D02718G</name>
</gene>
<sequence length="250" mass="28577">MSNKGNETDSDDELTLSSNALAALQEFRLEEQQRQEEFQQLFNAAEKEHERRKQGIDLFKEDWQLSQFWYTNETADLLAEALLDGADEDTVIAIVSAPSVYAALKKKPDGELPTENIYLFEFDKRFELLAGKEHFRFYDFADPLNFDETLKGKVHRLLIDPPFLNEHCQTNSSITAKALLAENLENGLASKENPQSCRLVSCTGERMAEVISKVYPGTKITSFLPEHANGLSNEFRCYANFEWKGWKFSS</sequence>
<evidence type="ECO:0000256" key="3">
    <source>
        <dbReference type="ARBA" id="ARBA00022603"/>
    </source>
</evidence>
<dbReference type="AlphaFoldDB" id="A0A1G4MBB2"/>
<dbReference type="Proteomes" id="UP000190831">
    <property type="component" value="Chromosome D"/>
</dbReference>
<comment type="function">
    <text evidence="5">S-adenosyl-L-methionine-dependent protein-lysine N-methyltransferase that trimethylates elongation factor 1-alpha at 'Lys-79'.</text>
</comment>
<dbReference type="HAMAP" id="MF_03187">
    <property type="entry name" value="Methyltr_EFM5"/>
    <property type="match status" value="1"/>
</dbReference>
<evidence type="ECO:0000313" key="7">
    <source>
        <dbReference type="Proteomes" id="UP000190831"/>
    </source>
</evidence>
<comment type="similarity">
    <text evidence="5">Belongs to the class I-like SAM-binding methyltransferase superfamily. EFM5 family.</text>
</comment>
<keyword evidence="4 5" id="KW-0808">Transferase</keyword>
<accession>A0A1G4MBB2</accession>
<reference evidence="6 7" key="1">
    <citation type="submission" date="2016-03" db="EMBL/GenBank/DDBJ databases">
        <authorList>
            <person name="Devillers H."/>
        </authorList>
    </citation>
    <scope>NUCLEOTIDE SEQUENCE [LARGE SCALE GENOMIC DNA]</scope>
    <source>
        <strain evidence="6">CBS 6772</strain>
    </source>
</reference>
<evidence type="ECO:0000256" key="4">
    <source>
        <dbReference type="ARBA" id="ARBA00022679"/>
    </source>
</evidence>
<dbReference type="GO" id="GO:0016279">
    <property type="term" value="F:protein-lysine N-methyltransferase activity"/>
    <property type="evidence" value="ECO:0007669"/>
    <property type="project" value="UniProtKB-UniRule"/>
</dbReference>
<dbReference type="GO" id="GO:0005737">
    <property type="term" value="C:cytoplasm"/>
    <property type="evidence" value="ECO:0007669"/>
    <property type="project" value="UniProtKB-SubCell"/>
</dbReference>
<dbReference type="InterPro" id="IPR041370">
    <property type="entry name" value="Mlase_EEF1AKMT1/ZCCHC4"/>
</dbReference>
<keyword evidence="3 5" id="KW-0489">Methyltransferase</keyword>
<proteinExistence type="inferred from homology"/>
<dbReference type="EMBL" id="LT598492">
    <property type="protein sequence ID" value="SCW00994.1"/>
    <property type="molecule type" value="Genomic_DNA"/>
</dbReference>
<evidence type="ECO:0000256" key="5">
    <source>
        <dbReference type="HAMAP-Rule" id="MF_03187"/>
    </source>
</evidence>
<dbReference type="PANTHER" id="PTHR13200:SF0">
    <property type="entry name" value="EEF1A LYSINE METHYLTRANSFERASE 1"/>
    <property type="match status" value="1"/>
</dbReference>
<comment type="subcellular location">
    <subcellularLocation>
        <location evidence="1 5">Cytoplasm</location>
    </subcellularLocation>
</comment>
<dbReference type="Pfam" id="PF10237">
    <property type="entry name" value="N6-adenineMlase"/>
    <property type="match status" value="1"/>
</dbReference>
<dbReference type="EC" id="2.1.1.-" evidence="5"/>
<organism evidence="6 7">
    <name type="scientific">Lachancea fermentati</name>
    <name type="common">Zygosaccharomyces fermentati</name>
    <dbReference type="NCBI Taxonomy" id="4955"/>
    <lineage>
        <taxon>Eukaryota</taxon>
        <taxon>Fungi</taxon>
        <taxon>Dikarya</taxon>
        <taxon>Ascomycota</taxon>
        <taxon>Saccharomycotina</taxon>
        <taxon>Saccharomycetes</taxon>
        <taxon>Saccharomycetales</taxon>
        <taxon>Saccharomycetaceae</taxon>
        <taxon>Lachancea</taxon>
    </lineage>
</organism>
<dbReference type="OrthoDB" id="206354at2759"/>
<dbReference type="InterPro" id="IPR019369">
    <property type="entry name" value="Efm5/EEF1AKMT1"/>
</dbReference>